<gene>
    <name evidence="3" type="ORF">SPARVUS_LOCUS11668725</name>
</gene>
<accession>A0ABN9FAM8</accession>
<dbReference type="Proteomes" id="UP001162483">
    <property type="component" value="Unassembled WGS sequence"/>
</dbReference>
<name>A0ABN9FAM8_9NEOB</name>
<dbReference type="PANTHER" id="PTHR13743">
    <property type="entry name" value="BEIGE/BEACH-RELATED"/>
    <property type="match status" value="1"/>
</dbReference>
<feature type="non-terminal residue" evidence="3">
    <location>
        <position position="1"/>
    </location>
</feature>
<feature type="domain" description="DUF4704" evidence="2">
    <location>
        <begin position="23"/>
        <end position="165"/>
    </location>
</feature>
<evidence type="ECO:0000313" key="4">
    <source>
        <dbReference type="Proteomes" id="UP001162483"/>
    </source>
</evidence>
<sequence>TCQPLLKTTKKLFRKKYGVQFLLDTIRIYYSKETSLAPEDLTTIRASLFGLIKYFLSKGGTQEEIQSIIGYIAATSDEQQLYGILEIVYHLLITSPTIDQLFLLLFEPGSADMLYALLLNQRYSDRLKELVFKILEQMLNCIKVYEKSKQRIRLREVGYSGLGLLVNEAHVSTLLIKGLLNQIFRADLVVNYKDLLAVVHMSHKSDLSVRVAICRKVLQLLQFQPDAASQIAQQVG</sequence>
<dbReference type="EMBL" id="CATNWA010016616">
    <property type="protein sequence ID" value="CAI9594080.1"/>
    <property type="molecule type" value="Genomic_DNA"/>
</dbReference>
<feature type="non-terminal residue" evidence="3">
    <location>
        <position position="236"/>
    </location>
</feature>
<reference evidence="3" key="1">
    <citation type="submission" date="2023-05" db="EMBL/GenBank/DDBJ databases">
        <authorList>
            <person name="Stuckert A."/>
        </authorList>
    </citation>
    <scope>NUCLEOTIDE SEQUENCE</scope>
</reference>
<evidence type="ECO:0000256" key="1">
    <source>
        <dbReference type="ARBA" id="ARBA00022574"/>
    </source>
</evidence>
<comment type="caution">
    <text evidence="3">The sequence shown here is derived from an EMBL/GenBank/DDBJ whole genome shotgun (WGS) entry which is preliminary data.</text>
</comment>
<keyword evidence="1" id="KW-0853">WD repeat</keyword>
<dbReference type="Pfam" id="PF15787">
    <property type="entry name" value="DUF4704"/>
    <property type="match status" value="1"/>
</dbReference>
<evidence type="ECO:0000259" key="2">
    <source>
        <dbReference type="Pfam" id="PF15787"/>
    </source>
</evidence>
<dbReference type="InterPro" id="IPR031570">
    <property type="entry name" value="NBEA/BDCP_DUF4704"/>
</dbReference>
<protein>
    <recommendedName>
        <fullName evidence="2">DUF4704 domain-containing protein</fullName>
    </recommendedName>
</protein>
<proteinExistence type="predicted"/>
<organism evidence="3 4">
    <name type="scientific">Staurois parvus</name>
    <dbReference type="NCBI Taxonomy" id="386267"/>
    <lineage>
        <taxon>Eukaryota</taxon>
        <taxon>Metazoa</taxon>
        <taxon>Chordata</taxon>
        <taxon>Craniata</taxon>
        <taxon>Vertebrata</taxon>
        <taxon>Euteleostomi</taxon>
        <taxon>Amphibia</taxon>
        <taxon>Batrachia</taxon>
        <taxon>Anura</taxon>
        <taxon>Neobatrachia</taxon>
        <taxon>Ranoidea</taxon>
        <taxon>Ranidae</taxon>
        <taxon>Staurois</taxon>
    </lineage>
</organism>
<dbReference type="InterPro" id="IPR050865">
    <property type="entry name" value="BEACH_Domain"/>
</dbReference>
<keyword evidence="4" id="KW-1185">Reference proteome</keyword>
<dbReference type="PANTHER" id="PTHR13743:SF115">
    <property type="entry name" value="NEUROBEACHIN-LIKE PROTEIN 1"/>
    <property type="match status" value="1"/>
</dbReference>
<evidence type="ECO:0000313" key="3">
    <source>
        <dbReference type="EMBL" id="CAI9594080.1"/>
    </source>
</evidence>